<proteinExistence type="predicted"/>
<reference evidence="2 3" key="1">
    <citation type="submission" date="2020-06" db="EMBL/GenBank/DDBJ databases">
        <title>Genome sequence of 2 isolates from Red Sea Mangroves.</title>
        <authorList>
            <person name="Sefrji F."/>
            <person name="Michoud G."/>
            <person name="Merlino G."/>
            <person name="Daffonchio D."/>
        </authorList>
    </citation>
    <scope>NUCLEOTIDE SEQUENCE [LARGE SCALE GENOMIC DNA]</scope>
    <source>
        <strain evidence="2 3">R1DC25</strain>
    </source>
</reference>
<dbReference type="AlphaFoldDB" id="A0A7S8C3M4"/>
<dbReference type="Pfam" id="PF18735">
    <property type="entry name" value="HEPN_RiboL-PSP"/>
    <property type="match status" value="1"/>
</dbReference>
<evidence type="ECO:0000313" key="3">
    <source>
        <dbReference type="Proteomes" id="UP000593594"/>
    </source>
</evidence>
<gene>
    <name evidence="2" type="ORF">HW532_08565</name>
</gene>
<accession>A0A7S8C3M4</accession>
<name>A0A7S8C3M4_9HYPH</name>
<dbReference type="InterPro" id="IPR041519">
    <property type="entry name" value="HEPN_RiboL-PSP"/>
</dbReference>
<keyword evidence="3" id="KW-1185">Reference proteome</keyword>
<dbReference type="RefSeq" id="WP_213163981.1">
    <property type="nucleotide sequence ID" value="NZ_CP058214.1"/>
</dbReference>
<feature type="domain" description="RiboL-PSP-HEPN" evidence="1">
    <location>
        <begin position="16"/>
        <end position="203"/>
    </location>
</feature>
<sequence>MPSQAFNVFNRRKKREVLEIADVFQDINNRPGPNTKYSLLNGALVLLISSWEVYCEDVCRQVAAKIHARPSLRFSQLDEKLRKDLVQYAGNQYKGNQDPLLEKVAMLPDGGWRDLLADRLNDYIPDFNTPKFVRQRGKDLNGLFRQVLGIKMSRAIEEFVEDEGLCERLDAVVTLRGEIAHTGDAQAEDRLSPDILRQHTASFIEAAAAVDVITHQEFRGKLGFAPWQITQPIRDALRQVARDKL</sequence>
<evidence type="ECO:0000259" key="1">
    <source>
        <dbReference type="Pfam" id="PF18735"/>
    </source>
</evidence>
<dbReference type="KEGG" id="kmn:HW532_08565"/>
<dbReference type="Proteomes" id="UP000593594">
    <property type="component" value="Chromosome"/>
</dbReference>
<evidence type="ECO:0000313" key="2">
    <source>
        <dbReference type="EMBL" id="QPC42746.1"/>
    </source>
</evidence>
<organism evidence="2 3">
    <name type="scientific">Kaustia mangrovi</name>
    <dbReference type="NCBI Taxonomy" id="2593653"/>
    <lineage>
        <taxon>Bacteria</taxon>
        <taxon>Pseudomonadati</taxon>
        <taxon>Pseudomonadota</taxon>
        <taxon>Alphaproteobacteria</taxon>
        <taxon>Hyphomicrobiales</taxon>
        <taxon>Parvibaculaceae</taxon>
        <taxon>Kaustia</taxon>
    </lineage>
</organism>
<dbReference type="EMBL" id="CP058214">
    <property type="protein sequence ID" value="QPC42746.1"/>
    <property type="molecule type" value="Genomic_DNA"/>
</dbReference>
<protein>
    <recommendedName>
        <fullName evidence="1">RiboL-PSP-HEPN domain-containing protein</fullName>
    </recommendedName>
</protein>